<dbReference type="InterPro" id="IPR035093">
    <property type="entry name" value="RelE/ParE_toxin_dom_sf"/>
</dbReference>
<reference evidence="2" key="1">
    <citation type="submission" date="2019-11" db="EMBL/GenBank/DDBJ databases">
        <title>Isolation and characterization of two novel species in the genus Thiomicrorhabdus.</title>
        <authorList>
            <person name="Mochizuki J."/>
            <person name="Kojima H."/>
            <person name="Fukui M."/>
        </authorList>
    </citation>
    <scope>NUCLEOTIDE SEQUENCE [LARGE SCALE GENOMIC DNA]</scope>
    <source>
        <strain evidence="2">AkT22</strain>
    </source>
</reference>
<accession>A0A6F8PJP2</accession>
<sequence>MNLLQKPAFKRAYKKLHKNQLESVNLAIQNIIQTPQLGTEKKGDLAGVFVYKFECVHQEFLLAYEWDENSRTLLLLGVHENFYRSLKN</sequence>
<protein>
    <recommendedName>
        <fullName evidence="3">Addiction module toxin RelE</fullName>
    </recommendedName>
</protein>
<gene>
    <name evidence="1" type="ORF">THMIRHAT_00230</name>
</gene>
<dbReference type="Proteomes" id="UP000501466">
    <property type="component" value="Chromosome"/>
</dbReference>
<dbReference type="SUPFAM" id="SSF143011">
    <property type="entry name" value="RelE-like"/>
    <property type="match status" value="1"/>
</dbReference>
<keyword evidence="2" id="KW-1185">Reference proteome</keyword>
<evidence type="ECO:0008006" key="3">
    <source>
        <dbReference type="Google" id="ProtNLM"/>
    </source>
</evidence>
<dbReference type="RefSeq" id="WP_173289546.1">
    <property type="nucleotide sequence ID" value="NZ_AP021888.1"/>
</dbReference>
<dbReference type="Pfam" id="PF15781">
    <property type="entry name" value="ParE-like_toxin"/>
    <property type="match status" value="1"/>
</dbReference>
<organism evidence="1 2">
    <name type="scientific">Thiosulfativibrio zosterae</name>
    <dbReference type="NCBI Taxonomy" id="2675053"/>
    <lineage>
        <taxon>Bacteria</taxon>
        <taxon>Pseudomonadati</taxon>
        <taxon>Pseudomonadota</taxon>
        <taxon>Gammaproteobacteria</taxon>
        <taxon>Thiotrichales</taxon>
        <taxon>Piscirickettsiaceae</taxon>
        <taxon>Thiosulfativibrio</taxon>
    </lineage>
</organism>
<name>A0A6F8PJP2_9GAMM</name>
<dbReference type="KEGG" id="tzo:THMIRHAT_00230"/>
<dbReference type="InterPro" id="IPR031552">
    <property type="entry name" value="ParE-like_toxin"/>
</dbReference>
<dbReference type="EMBL" id="AP021888">
    <property type="protein sequence ID" value="BBP42277.1"/>
    <property type="molecule type" value="Genomic_DNA"/>
</dbReference>
<evidence type="ECO:0000313" key="1">
    <source>
        <dbReference type="EMBL" id="BBP42277.1"/>
    </source>
</evidence>
<proteinExistence type="predicted"/>
<evidence type="ECO:0000313" key="2">
    <source>
        <dbReference type="Proteomes" id="UP000501466"/>
    </source>
</evidence>
<dbReference type="AlphaFoldDB" id="A0A6F8PJP2"/>